<evidence type="ECO:0000313" key="1">
    <source>
        <dbReference type="EMBL" id="CAI9259356.1"/>
    </source>
</evidence>
<evidence type="ECO:0000313" key="2">
    <source>
        <dbReference type="EMBL" id="CAI9289404.1"/>
    </source>
</evidence>
<dbReference type="EMBL" id="OX465086">
    <property type="protein sequence ID" value="CAI9259356.1"/>
    <property type="molecule type" value="Genomic_DNA"/>
</dbReference>
<organism evidence="1 3">
    <name type="scientific">Lactuca saligna</name>
    <name type="common">Willowleaf lettuce</name>
    <dbReference type="NCBI Taxonomy" id="75948"/>
    <lineage>
        <taxon>Eukaryota</taxon>
        <taxon>Viridiplantae</taxon>
        <taxon>Streptophyta</taxon>
        <taxon>Embryophyta</taxon>
        <taxon>Tracheophyta</taxon>
        <taxon>Spermatophyta</taxon>
        <taxon>Magnoliopsida</taxon>
        <taxon>eudicotyledons</taxon>
        <taxon>Gunneridae</taxon>
        <taxon>Pentapetalae</taxon>
        <taxon>asterids</taxon>
        <taxon>campanulids</taxon>
        <taxon>Asterales</taxon>
        <taxon>Asteraceae</taxon>
        <taxon>Cichorioideae</taxon>
        <taxon>Cichorieae</taxon>
        <taxon>Lactucinae</taxon>
        <taxon>Lactuca</taxon>
    </lineage>
</organism>
<accession>A0AA35URZ6</accession>
<evidence type="ECO:0000313" key="3">
    <source>
        <dbReference type="Proteomes" id="UP001177003"/>
    </source>
</evidence>
<dbReference type="Proteomes" id="UP001177003">
    <property type="component" value="Chromosome 0"/>
</dbReference>
<sequence>MVKSGKSFELLREVDHDGVLEAECGCCRLKEKCTQDYIVEVKNLHVGIWVCGLCSEVLKEHLSKNPEITMEEAVNGHREICHKLMRNLKSVTIPSLVTNPLAFHRENRPL</sequence>
<protein>
    <submittedName>
        <fullName evidence="1">Uncharacterized protein</fullName>
    </submittedName>
</protein>
<keyword evidence="3" id="KW-1185">Reference proteome</keyword>
<dbReference type="InterPro" id="IPR012876">
    <property type="entry name" value="DUF1677_pln"/>
</dbReference>
<dbReference type="Pfam" id="PF07911">
    <property type="entry name" value="DUF1677"/>
    <property type="match status" value="1"/>
</dbReference>
<gene>
    <name evidence="1" type="ORF">LSALG_LOCUS253</name>
    <name evidence="2" type="ORF">LSALG_LOCUS28645</name>
</gene>
<dbReference type="Proteomes" id="UP001177003">
    <property type="component" value="Chromosome 6"/>
</dbReference>
<proteinExistence type="predicted"/>
<name>A0AA35URZ6_LACSI</name>
<dbReference type="PANTHER" id="PTHR33108">
    <property type="entry name" value="OS01G0745000 PROTEIN"/>
    <property type="match status" value="1"/>
</dbReference>
<dbReference type="PANTHER" id="PTHR33108:SF14">
    <property type="entry name" value="OS01G0745000 PROTEIN"/>
    <property type="match status" value="1"/>
</dbReference>
<dbReference type="EMBL" id="OX465082">
    <property type="protein sequence ID" value="CAI9289404.1"/>
    <property type="molecule type" value="Genomic_DNA"/>
</dbReference>
<dbReference type="AlphaFoldDB" id="A0AA35URZ6"/>
<reference evidence="1" key="1">
    <citation type="submission" date="2023-04" db="EMBL/GenBank/DDBJ databases">
        <authorList>
            <person name="Vijverberg K."/>
            <person name="Xiong W."/>
            <person name="Schranz E."/>
        </authorList>
    </citation>
    <scope>NUCLEOTIDE SEQUENCE</scope>
</reference>